<reference evidence="2 3" key="2">
    <citation type="submission" date="2011-10" db="EMBL/GenBank/DDBJ databases">
        <title>The Genome Sequence of Simonsiella muelleri ATCC 29453.</title>
        <authorList>
            <consortium name="The Broad Institute Genome Sequencing Platform"/>
            <consortium name="The Broad Institute Genome Sequencing Center for Infectious Disease"/>
            <person name="Earl A."/>
            <person name="Ward D."/>
            <person name="Feldgarden M."/>
            <person name="Gevers D."/>
            <person name="Izard J."/>
            <person name="Baranova O.V."/>
            <person name="Blanton J.M."/>
            <person name="Tanner A.C."/>
            <person name="Dewhirst F."/>
            <person name="Young S.K."/>
            <person name="Zeng Q."/>
            <person name="Gargeya S."/>
            <person name="Fitzgerald M."/>
            <person name="Haas B."/>
            <person name="Abouelleil A."/>
            <person name="Alvarado L."/>
            <person name="Arachchi H.M."/>
            <person name="Berlin A."/>
            <person name="Brown A."/>
            <person name="Chapman S.B."/>
            <person name="Chen Z."/>
            <person name="Dunbar C."/>
            <person name="Freedman E."/>
            <person name="Gearin G."/>
            <person name="Goldberg J."/>
            <person name="Griggs A."/>
            <person name="Gujja S."/>
            <person name="Heiman D."/>
            <person name="Howarth C."/>
            <person name="Larson L."/>
            <person name="Lui A."/>
            <person name="MacDonald P.J.P."/>
            <person name="Montmayeur A."/>
            <person name="Murphy C."/>
            <person name="Neiman D."/>
            <person name="Pearson M."/>
            <person name="Priest M."/>
            <person name="Roberts A."/>
            <person name="Saif S."/>
            <person name="Shea T."/>
            <person name="Shenoy N."/>
            <person name="Sisk P."/>
            <person name="Stolte C."/>
            <person name="Sykes S."/>
            <person name="Wortman J."/>
            <person name="Nusbaum C."/>
            <person name="Birren B."/>
        </authorList>
    </citation>
    <scope>NUCLEOTIDE SEQUENCE [LARGE SCALE GENOMIC DNA]</scope>
    <source>
        <strain evidence="2 3">ATCC 29453</strain>
    </source>
</reference>
<reference evidence="2 3" key="1">
    <citation type="submission" date="2010-03" db="EMBL/GenBank/DDBJ databases">
        <authorList>
            <consortium name="The Broad Institute Genome Sequencing Platform"/>
            <person name="Ward D."/>
            <person name="Earl A."/>
            <person name="Feldgarden M."/>
            <person name="Gevers D."/>
            <person name="Young S."/>
            <person name="Zeng Q."/>
            <person name="Koehrsen M."/>
            <person name="Alvarado L."/>
            <person name="Berlin A.M."/>
            <person name="Borenstein D."/>
            <person name="Chapman S.B."/>
            <person name="Chen Z."/>
            <person name="Engels R."/>
            <person name="Freedman E."/>
            <person name="Gellesch M."/>
            <person name="Goldberg J."/>
            <person name="Griggs A."/>
            <person name="Gujja S."/>
            <person name="Heilman E.R."/>
            <person name="Heiman D.I."/>
            <person name="Hepburn T.A."/>
            <person name="Howarth C."/>
            <person name="Jen D."/>
            <person name="Larson L."/>
            <person name="Mehta T."/>
            <person name="Park D."/>
            <person name="Pearson M."/>
            <person name="Richards J."/>
            <person name="Roberts A."/>
            <person name="Saif S."/>
            <person name="Shea T.D."/>
            <person name="Shenoy N."/>
            <person name="Sisk P."/>
            <person name="Stolte C."/>
            <person name="Sykes S.N."/>
            <person name="Walk T."/>
            <person name="White J."/>
            <person name="Yandava C."/>
            <person name="Izard J."/>
            <person name="Baranova O.V."/>
            <person name="Blanton J.M."/>
            <person name="Tanner A.C."/>
            <person name="Dewhirst F."/>
            <person name="Haas B."/>
            <person name="Nusbaum C."/>
            <person name="Birren B."/>
        </authorList>
    </citation>
    <scope>NUCLEOTIDE SEQUENCE [LARGE SCALE GENOMIC DNA]</scope>
    <source>
        <strain evidence="2 3">ATCC 29453</strain>
    </source>
</reference>
<evidence type="ECO:0000313" key="2">
    <source>
        <dbReference type="EMBL" id="EFG29952.1"/>
    </source>
</evidence>
<organism evidence="2 3">
    <name type="scientific">Simonsiella muelleri ATCC 29453</name>
    <dbReference type="NCBI Taxonomy" id="641147"/>
    <lineage>
        <taxon>Bacteria</taxon>
        <taxon>Pseudomonadati</taxon>
        <taxon>Pseudomonadota</taxon>
        <taxon>Betaproteobacteria</taxon>
        <taxon>Neisseriales</taxon>
        <taxon>Neisseriaceae</taxon>
        <taxon>Simonsiella</taxon>
    </lineage>
</organism>
<name>V9HAS9_9NEIS</name>
<feature type="transmembrane region" description="Helical" evidence="1">
    <location>
        <begin position="20"/>
        <end position="41"/>
    </location>
</feature>
<keyword evidence="1" id="KW-0472">Membrane</keyword>
<proteinExistence type="predicted"/>
<sequence>MTDFLIWYFNLTIWQSVEFFAKALLLMILLIIPFIGGYHVYKYLTSRTQRRVIAPQVDDTEEEMSYPNHNQQEA</sequence>
<dbReference type="RefSeq" id="WP_002643026.1">
    <property type="nucleotide sequence ID" value="NZ_CP019448.1"/>
</dbReference>
<dbReference type="eggNOG" id="ENOG502ZW4B">
    <property type="taxonomic scope" value="Bacteria"/>
</dbReference>
<comment type="caution">
    <text evidence="2">The sequence shown here is derived from an EMBL/GenBank/DDBJ whole genome shotgun (WGS) entry which is preliminary data.</text>
</comment>
<keyword evidence="3" id="KW-1185">Reference proteome</keyword>
<evidence type="ECO:0000313" key="3">
    <source>
        <dbReference type="Proteomes" id="UP000017813"/>
    </source>
</evidence>
<dbReference type="KEGG" id="smur:BWP33_06275"/>
<dbReference type="EMBL" id="ADCY02000063">
    <property type="protein sequence ID" value="EFG29952.1"/>
    <property type="molecule type" value="Genomic_DNA"/>
</dbReference>
<dbReference type="STRING" id="641147.HMPREF9021_02213"/>
<evidence type="ECO:0000256" key="1">
    <source>
        <dbReference type="SAM" id="Phobius"/>
    </source>
</evidence>
<gene>
    <name evidence="2" type="ORF">HMPREF9021_02213</name>
</gene>
<protein>
    <submittedName>
        <fullName evidence="2">Uncharacterized protein</fullName>
    </submittedName>
</protein>
<keyword evidence="1" id="KW-1133">Transmembrane helix</keyword>
<dbReference type="AlphaFoldDB" id="V9HAS9"/>
<keyword evidence="1" id="KW-0812">Transmembrane</keyword>
<dbReference type="Proteomes" id="UP000017813">
    <property type="component" value="Unassembled WGS sequence"/>
</dbReference>
<accession>V9HAS9</accession>
<dbReference type="OrthoDB" id="10002073at2"/>
<dbReference type="HOGENOM" id="CLU_2685843_0_0_4"/>